<dbReference type="EMBL" id="JAXCGZ010013708">
    <property type="protein sequence ID" value="KAK7072061.1"/>
    <property type="molecule type" value="Genomic_DNA"/>
</dbReference>
<comment type="caution">
    <text evidence="2">The sequence shown here is derived from an EMBL/GenBank/DDBJ whole genome shotgun (WGS) entry which is preliminary data.</text>
</comment>
<keyword evidence="3" id="KW-1185">Reference proteome</keyword>
<feature type="region of interest" description="Disordered" evidence="1">
    <location>
        <begin position="30"/>
        <end position="102"/>
    </location>
</feature>
<organism evidence="2 3">
    <name type="scientific">Halocaridina rubra</name>
    <name type="common">Hawaiian red shrimp</name>
    <dbReference type="NCBI Taxonomy" id="373956"/>
    <lineage>
        <taxon>Eukaryota</taxon>
        <taxon>Metazoa</taxon>
        <taxon>Ecdysozoa</taxon>
        <taxon>Arthropoda</taxon>
        <taxon>Crustacea</taxon>
        <taxon>Multicrustacea</taxon>
        <taxon>Malacostraca</taxon>
        <taxon>Eumalacostraca</taxon>
        <taxon>Eucarida</taxon>
        <taxon>Decapoda</taxon>
        <taxon>Pleocyemata</taxon>
        <taxon>Caridea</taxon>
        <taxon>Atyoidea</taxon>
        <taxon>Atyidae</taxon>
        <taxon>Halocaridina</taxon>
    </lineage>
</organism>
<evidence type="ECO:0000313" key="3">
    <source>
        <dbReference type="Proteomes" id="UP001381693"/>
    </source>
</evidence>
<proteinExistence type="predicted"/>
<evidence type="ECO:0000256" key="1">
    <source>
        <dbReference type="SAM" id="MobiDB-lite"/>
    </source>
</evidence>
<sequence>MVTMKGDTNGIGVGDNGVVSAGGGGGGGSVSFNGVVVAGGSGGGGGNGNLDPKTNLTNLHHSQQALESHTNGDTNGDAQWKMLLPPDSSKMNKIRDIVENSA</sequence>
<protein>
    <submittedName>
        <fullName evidence="2">Uncharacterized protein</fullName>
    </submittedName>
</protein>
<name>A0AAN8WTK7_HALRR</name>
<accession>A0AAN8WTK7</accession>
<evidence type="ECO:0000313" key="2">
    <source>
        <dbReference type="EMBL" id="KAK7072061.1"/>
    </source>
</evidence>
<reference evidence="2 3" key="1">
    <citation type="submission" date="2023-11" db="EMBL/GenBank/DDBJ databases">
        <title>Halocaridina rubra genome assembly.</title>
        <authorList>
            <person name="Smith C."/>
        </authorList>
    </citation>
    <scope>NUCLEOTIDE SEQUENCE [LARGE SCALE GENOMIC DNA]</scope>
    <source>
        <strain evidence="2">EP-1</strain>
        <tissue evidence="2">Whole</tissue>
    </source>
</reference>
<feature type="non-terminal residue" evidence="2">
    <location>
        <position position="102"/>
    </location>
</feature>
<dbReference type="AlphaFoldDB" id="A0AAN8WTK7"/>
<feature type="compositionally biased region" description="Basic and acidic residues" evidence="1">
    <location>
        <begin position="93"/>
        <end position="102"/>
    </location>
</feature>
<feature type="compositionally biased region" description="Gly residues" evidence="1">
    <location>
        <begin position="37"/>
        <end position="48"/>
    </location>
</feature>
<dbReference type="Proteomes" id="UP001381693">
    <property type="component" value="Unassembled WGS sequence"/>
</dbReference>
<gene>
    <name evidence="2" type="ORF">SK128_020062</name>
</gene>
<feature type="compositionally biased region" description="Polar residues" evidence="1">
    <location>
        <begin position="52"/>
        <end position="77"/>
    </location>
</feature>